<feature type="compositionally biased region" description="Basic and acidic residues" evidence="1">
    <location>
        <begin position="15"/>
        <end position="26"/>
    </location>
</feature>
<name>A0A8S4Q907_OWEFU</name>
<dbReference type="EMBL" id="CAIIXF020000011">
    <property type="protein sequence ID" value="CAH1800326.1"/>
    <property type="molecule type" value="Genomic_DNA"/>
</dbReference>
<proteinExistence type="predicted"/>
<dbReference type="Proteomes" id="UP000749559">
    <property type="component" value="Unassembled WGS sequence"/>
</dbReference>
<protein>
    <submittedName>
        <fullName evidence="2">Uncharacterized protein</fullName>
    </submittedName>
</protein>
<evidence type="ECO:0000313" key="2">
    <source>
        <dbReference type="EMBL" id="CAH1800326.1"/>
    </source>
</evidence>
<dbReference type="PANTHER" id="PTHR34444">
    <property type="entry name" value="LOC361192"/>
    <property type="match status" value="1"/>
</dbReference>
<reference evidence="2" key="1">
    <citation type="submission" date="2022-03" db="EMBL/GenBank/DDBJ databases">
        <authorList>
            <person name="Martin C."/>
        </authorList>
    </citation>
    <scope>NUCLEOTIDE SEQUENCE</scope>
</reference>
<feature type="region of interest" description="Disordered" evidence="1">
    <location>
        <begin position="1"/>
        <end position="26"/>
    </location>
</feature>
<dbReference type="Pfam" id="PF15074">
    <property type="entry name" value="CFAP90"/>
    <property type="match status" value="1"/>
</dbReference>
<dbReference type="AlphaFoldDB" id="A0A8S4Q907"/>
<evidence type="ECO:0000313" key="3">
    <source>
        <dbReference type="Proteomes" id="UP000749559"/>
    </source>
</evidence>
<sequence length="165" mass="19351">MSYPGEGARMSNNGMKERSPAENTGHWKEYVKGEMRLNKEHLARKGDGTKEWPGMKQWTKAEREQQRMNYFNSGRKHEETSTYDRMFHIQHGYDSRIHRDDRRGLLSVDVHSEESSRTIPVLSSSAYGRLVERMPLEKPSRQYARVEKLIKGFYRTRGTNLSPTE</sequence>
<organism evidence="2 3">
    <name type="scientific">Owenia fusiformis</name>
    <name type="common">Polychaete worm</name>
    <dbReference type="NCBI Taxonomy" id="6347"/>
    <lineage>
        <taxon>Eukaryota</taxon>
        <taxon>Metazoa</taxon>
        <taxon>Spiralia</taxon>
        <taxon>Lophotrochozoa</taxon>
        <taxon>Annelida</taxon>
        <taxon>Polychaeta</taxon>
        <taxon>Sedentaria</taxon>
        <taxon>Canalipalpata</taxon>
        <taxon>Sabellida</taxon>
        <taxon>Oweniida</taxon>
        <taxon>Oweniidae</taxon>
        <taxon>Owenia</taxon>
    </lineage>
</organism>
<dbReference type="InterPro" id="IPR027901">
    <property type="entry name" value="CFAP90"/>
</dbReference>
<evidence type="ECO:0000256" key="1">
    <source>
        <dbReference type="SAM" id="MobiDB-lite"/>
    </source>
</evidence>
<dbReference type="OrthoDB" id="10057935at2759"/>
<keyword evidence="3" id="KW-1185">Reference proteome</keyword>
<dbReference type="PANTHER" id="PTHR34444:SF3">
    <property type="match status" value="1"/>
</dbReference>
<comment type="caution">
    <text evidence="2">The sequence shown here is derived from an EMBL/GenBank/DDBJ whole genome shotgun (WGS) entry which is preliminary data.</text>
</comment>
<gene>
    <name evidence="2" type="ORF">OFUS_LOCUS24227</name>
</gene>
<accession>A0A8S4Q907</accession>